<dbReference type="EMBL" id="CAWUPB010000913">
    <property type="protein sequence ID" value="CAK7331877.1"/>
    <property type="molecule type" value="Genomic_DNA"/>
</dbReference>
<protein>
    <submittedName>
        <fullName evidence="1">Uncharacterized protein</fullName>
    </submittedName>
</protein>
<sequence length="91" mass="9886">MTRERVTFPPGTSCGSLIDGDELEYLSDHAIAAGIIPKSTNTNKNMEKLRHDTEKDYFTCVPPYVPAKSKALKKISGSSNANTIGGIKVKM</sequence>
<dbReference type="AlphaFoldDB" id="A0AAV1REF4"/>
<gene>
    <name evidence="1" type="ORF">DCAF_LOCUS8694</name>
</gene>
<organism evidence="1 2">
    <name type="scientific">Dovyalis caffra</name>
    <dbReference type="NCBI Taxonomy" id="77055"/>
    <lineage>
        <taxon>Eukaryota</taxon>
        <taxon>Viridiplantae</taxon>
        <taxon>Streptophyta</taxon>
        <taxon>Embryophyta</taxon>
        <taxon>Tracheophyta</taxon>
        <taxon>Spermatophyta</taxon>
        <taxon>Magnoliopsida</taxon>
        <taxon>eudicotyledons</taxon>
        <taxon>Gunneridae</taxon>
        <taxon>Pentapetalae</taxon>
        <taxon>rosids</taxon>
        <taxon>fabids</taxon>
        <taxon>Malpighiales</taxon>
        <taxon>Salicaceae</taxon>
        <taxon>Flacourtieae</taxon>
        <taxon>Dovyalis</taxon>
    </lineage>
</organism>
<keyword evidence="2" id="KW-1185">Reference proteome</keyword>
<dbReference type="Proteomes" id="UP001314170">
    <property type="component" value="Unassembled WGS sequence"/>
</dbReference>
<reference evidence="1 2" key="1">
    <citation type="submission" date="2024-01" db="EMBL/GenBank/DDBJ databases">
        <authorList>
            <person name="Waweru B."/>
        </authorList>
    </citation>
    <scope>NUCLEOTIDE SEQUENCE [LARGE SCALE GENOMIC DNA]</scope>
</reference>
<comment type="caution">
    <text evidence="1">The sequence shown here is derived from an EMBL/GenBank/DDBJ whole genome shotgun (WGS) entry which is preliminary data.</text>
</comment>
<proteinExistence type="predicted"/>
<name>A0AAV1REF4_9ROSI</name>
<evidence type="ECO:0000313" key="1">
    <source>
        <dbReference type="EMBL" id="CAK7331877.1"/>
    </source>
</evidence>
<evidence type="ECO:0000313" key="2">
    <source>
        <dbReference type="Proteomes" id="UP001314170"/>
    </source>
</evidence>
<accession>A0AAV1REF4</accession>